<gene>
    <name evidence="1" type="ORF">E0W69_005685</name>
</gene>
<sequence>MLFVVAVAILCWVVSSCNKEVLQLDSNNTVVGNTATNTFNIVPTDWTLNIDSQDSVGYYYPVFMANMNPVMPYGTFLYGIQDTTFVTDSAGNKSYYIDETTKDTVRWTSIKTLNIDTLSISMKLLNGNYIQLDSNYTAQLNNIKYSFNYRGYDSTIFIRCLKTGITDTTTSRYTLTDTLTAQLIFKQVPSANVTSK</sequence>
<dbReference type="EMBL" id="CP044016">
    <property type="protein sequence ID" value="QES88178.1"/>
    <property type="molecule type" value="Genomic_DNA"/>
</dbReference>
<name>A0A5P2G0J3_9BACT</name>
<evidence type="ECO:0000313" key="1">
    <source>
        <dbReference type="EMBL" id="QES88178.1"/>
    </source>
</evidence>
<dbReference type="AlphaFoldDB" id="A0A5P2G0J3"/>
<proteinExistence type="predicted"/>
<protein>
    <submittedName>
        <fullName evidence="1">Uncharacterized protein</fullName>
    </submittedName>
</protein>
<organism evidence="1 2">
    <name type="scientific">Rhizosphaericola mali</name>
    <dbReference type="NCBI Taxonomy" id="2545455"/>
    <lineage>
        <taxon>Bacteria</taxon>
        <taxon>Pseudomonadati</taxon>
        <taxon>Bacteroidota</taxon>
        <taxon>Chitinophagia</taxon>
        <taxon>Chitinophagales</taxon>
        <taxon>Chitinophagaceae</taxon>
        <taxon>Rhizosphaericola</taxon>
    </lineage>
</organism>
<evidence type="ECO:0000313" key="2">
    <source>
        <dbReference type="Proteomes" id="UP000292424"/>
    </source>
</evidence>
<accession>A0A5P2G0J3</accession>
<reference evidence="1 2" key="1">
    <citation type="submission" date="2019-09" db="EMBL/GenBank/DDBJ databases">
        <title>Complete genome sequence of Arachidicoccus sp. B3-10 isolated from apple orchard soil.</title>
        <authorList>
            <person name="Kim H.S."/>
            <person name="Han K.-I."/>
            <person name="Suh M.K."/>
            <person name="Lee K.C."/>
            <person name="Eom M.K."/>
            <person name="Kim J.-S."/>
            <person name="Kang S.W."/>
            <person name="Sin Y."/>
            <person name="Lee J.-S."/>
        </authorList>
    </citation>
    <scope>NUCLEOTIDE SEQUENCE [LARGE SCALE GENOMIC DNA]</scope>
    <source>
        <strain evidence="1 2">B3-10</strain>
    </source>
</reference>
<keyword evidence="2" id="KW-1185">Reference proteome</keyword>
<dbReference type="KEGG" id="arac:E0W69_005685"/>
<dbReference type="Proteomes" id="UP000292424">
    <property type="component" value="Chromosome"/>
</dbReference>
<dbReference type="RefSeq" id="WP_131329065.1">
    <property type="nucleotide sequence ID" value="NZ_CP044016.1"/>
</dbReference>